<dbReference type="AlphaFoldDB" id="B6EQY9"/>
<accession>B6EQY9</accession>
<sequence length="35" mass="4031">MVIFVVFVLGVKCDIARIYLLNKMKVIMLALLSLY</sequence>
<evidence type="ECO:0000313" key="1">
    <source>
        <dbReference type="EMBL" id="CAQ81119.1"/>
    </source>
</evidence>
<gene>
    <name evidence="1" type="ordered locus">VSAL_II0365</name>
</gene>
<reference evidence="1 2" key="1">
    <citation type="journal article" date="2008" name="BMC Genomics">
        <title>The genome sequence of the fish pathogen Aliivibrio salmonicida strain LFI1238 shows extensive evidence of gene decay.</title>
        <authorList>
            <person name="Hjerde E."/>
            <person name="Lorentzen M.S."/>
            <person name="Holden M.T."/>
            <person name="Seeger K."/>
            <person name="Paulsen S."/>
            <person name="Bason N."/>
            <person name="Churcher C."/>
            <person name="Harris D."/>
            <person name="Norbertczak H."/>
            <person name="Quail M.A."/>
            <person name="Sanders S."/>
            <person name="Thurston S."/>
            <person name="Parkhill J."/>
            <person name="Willassen N.P."/>
            <person name="Thomson N.R."/>
        </authorList>
    </citation>
    <scope>NUCLEOTIDE SEQUENCE [LARGE SCALE GENOMIC DNA]</scope>
    <source>
        <strain evidence="1 2">LFI1238</strain>
    </source>
</reference>
<organism evidence="1 2">
    <name type="scientific">Aliivibrio salmonicida (strain LFI1238)</name>
    <name type="common">Vibrio salmonicida (strain LFI1238)</name>
    <dbReference type="NCBI Taxonomy" id="316275"/>
    <lineage>
        <taxon>Bacteria</taxon>
        <taxon>Pseudomonadati</taxon>
        <taxon>Pseudomonadota</taxon>
        <taxon>Gammaproteobacteria</taxon>
        <taxon>Vibrionales</taxon>
        <taxon>Vibrionaceae</taxon>
        <taxon>Aliivibrio</taxon>
    </lineage>
</organism>
<proteinExistence type="predicted"/>
<dbReference type="Proteomes" id="UP000001730">
    <property type="component" value="Chromosome 2"/>
</dbReference>
<protein>
    <submittedName>
        <fullName evidence="1">Uncharacterized protein</fullName>
    </submittedName>
</protein>
<dbReference type="KEGG" id="vsa:VSAL_II0365"/>
<name>B6EQY9_ALISL</name>
<keyword evidence="2" id="KW-1185">Reference proteome</keyword>
<dbReference type="HOGENOM" id="CLU_3362825_0_0_6"/>
<dbReference type="EMBL" id="FM178380">
    <property type="protein sequence ID" value="CAQ81119.1"/>
    <property type="molecule type" value="Genomic_DNA"/>
</dbReference>
<evidence type="ECO:0000313" key="2">
    <source>
        <dbReference type="Proteomes" id="UP000001730"/>
    </source>
</evidence>